<name>A0A6J6PBB6_9ZZZZ</name>
<dbReference type="GO" id="GO:0019442">
    <property type="term" value="P:L-tryptophan catabolic process to acetyl-CoA"/>
    <property type="evidence" value="ECO:0007669"/>
    <property type="project" value="TreeGrafter"/>
</dbReference>
<dbReference type="Pfam" id="PF03301">
    <property type="entry name" value="Trp_dioxygenase"/>
    <property type="match status" value="2"/>
</dbReference>
<proteinExistence type="predicted"/>
<dbReference type="AlphaFoldDB" id="A0A6J6PBB6"/>
<dbReference type="GO" id="GO:0020037">
    <property type="term" value="F:heme binding"/>
    <property type="evidence" value="ECO:0007669"/>
    <property type="project" value="InterPro"/>
</dbReference>
<dbReference type="Gene3D" id="1.20.58.480">
    <property type="match status" value="2"/>
</dbReference>
<dbReference type="SUPFAM" id="SSF140959">
    <property type="entry name" value="Indolic compounds 2,3-dioxygenase-like"/>
    <property type="match status" value="1"/>
</dbReference>
<evidence type="ECO:0000313" key="1">
    <source>
        <dbReference type="EMBL" id="CAB4693654.1"/>
    </source>
</evidence>
<dbReference type="EMBL" id="CAEZXV010000008">
    <property type="protein sequence ID" value="CAB4693654.1"/>
    <property type="molecule type" value="Genomic_DNA"/>
</dbReference>
<dbReference type="GO" id="GO:0004833">
    <property type="term" value="F:L-tryptophan 2,3-dioxygenase activity"/>
    <property type="evidence" value="ECO:0007669"/>
    <property type="project" value="InterPro"/>
</dbReference>
<dbReference type="GO" id="GO:0046872">
    <property type="term" value="F:metal ion binding"/>
    <property type="evidence" value="ECO:0007669"/>
    <property type="project" value="InterPro"/>
</dbReference>
<dbReference type="InterPro" id="IPR004981">
    <property type="entry name" value="Trp_2_3_dOase"/>
</dbReference>
<organism evidence="1">
    <name type="scientific">freshwater metagenome</name>
    <dbReference type="NCBI Taxonomy" id="449393"/>
    <lineage>
        <taxon>unclassified sequences</taxon>
        <taxon>metagenomes</taxon>
        <taxon>ecological metagenomes</taxon>
    </lineage>
</organism>
<dbReference type="InterPro" id="IPR037217">
    <property type="entry name" value="Trp/Indoleamine_2_3_dOase-like"/>
</dbReference>
<protein>
    <submittedName>
        <fullName evidence="1">Unannotated protein</fullName>
    </submittedName>
</protein>
<reference evidence="1" key="1">
    <citation type="submission" date="2020-05" db="EMBL/GenBank/DDBJ databases">
        <authorList>
            <person name="Chiriac C."/>
            <person name="Salcher M."/>
            <person name="Ghai R."/>
            <person name="Kavagutti S V."/>
        </authorList>
    </citation>
    <scope>NUCLEOTIDE SEQUENCE</scope>
</reference>
<dbReference type="PANTHER" id="PTHR10138:SF0">
    <property type="entry name" value="TRYPTOPHAN 2,3-DIOXYGENASE"/>
    <property type="match status" value="1"/>
</dbReference>
<dbReference type="GO" id="GO:0019441">
    <property type="term" value="P:L-tryptophan catabolic process to kynurenine"/>
    <property type="evidence" value="ECO:0007669"/>
    <property type="project" value="InterPro"/>
</dbReference>
<dbReference type="PANTHER" id="PTHR10138">
    <property type="entry name" value="TRYPTOPHAN 2,3-DIOXYGENASE"/>
    <property type="match status" value="1"/>
</dbReference>
<accession>A0A6J6PBB6</accession>
<gene>
    <name evidence="1" type="ORF">UFOPK2598_00196</name>
</gene>
<sequence>MAYGPDQILEGAGNTDYERYIRTNELLSLQKGPDTWKHRDELLFTVVHQTSELWLKHCTAEAIEAVEYLKKDEIRPALRLFPRMFLAVKYCHEALDMLEQMSPWDYQQVRRALGHGSGFDSPGMNSIRKAIPSLGVEFKRLLAKENLDLVQLFVRHTEFEDLYLLAEALVELDERMYLWRHRHFKVVERSIGLKVSGTQGTPVEILARLNSFTFFPELWDARTDLTNYAIAEEGEN</sequence>